<keyword evidence="8" id="KW-1185">Reference proteome</keyword>
<dbReference type="PROSITE" id="PS50048">
    <property type="entry name" value="ZN2_CY6_FUNGAL_2"/>
    <property type="match status" value="1"/>
</dbReference>
<dbReference type="GeneID" id="37260969"/>
<dbReference type="GO" id="GO:0006351">
    <property type="term" value="P:DNA-templated transcription"/>
    <property type="evidence" value="ECO:0007669"/>
    <property type="project" value="InterPro"/>
</dbReference>
<dbReference type="OrthoDB" id="2283488at2759"/>
<evidence type="ECO:0000256" key="4">
    <source>
        <dbReference type="ARBA" id="ARBA00023242"/>
    </source>
</evidence>
<dbReference type="RefSeq" id="XP_025592968.1">
    <property type="nucleotide sequence ID" value="XM_025738182.2"/>
</dbReference>
<dbReference type="InterPro" id="IPR036864">
    <property type="entry name" value="Zn2-C6_fun-type_DNA-bd_sf"/>
</dbReference>
<dbReference type="CDD" id="cd00067">
    <property type="entry name" value="GAL4"/>
    <property type="match status" value="1"/>
</dbReference>
<protein>
    <recommendedName>
        <fullName evidence="6">Zn(2)-C6 fungal-type domain-containing protein</fullName>
    </recommendedName>
</protein>
<evidence type="ECO:0000256" key="2">
    <source>
        <dbReference type="ARBA" id="ARBA00023015"/>
    </source>
</evidence>
<feature type="region of interest" description="Disordered" evidence="5">
    <location>
        <begin position="1"/>
        <end position="30"/>
    </location>
</feature>
<dbReference type="GO" id="GO:0000981">
    <property type="term" value="F:DNA-binding transcription factor activity, RNA polymerase II-specific"/>
    <property type="evidence" value="ECO:0007669"/>
    <property type="project" value="InterPro"/>
</dbReference>
<dbReference type="PANTHER" id="PTHR47424">
    <property type="entry name" value="REGULATORY PROTEIN GAL4"/>
    <property type="match status" value="1"/>
</dbReference>
<dbReference type="AlphaFoldDB" id="A0A2L2TLZ0"/>
<dbReference type="KEGG" id="fvn:FVRRES_09330"/>
<keyword evidence="1" id="KW-0479">Metal-binding</keyword>
<dbReference type="Pfam" id="PF00172">
    <property type="entry name" value="Zn_clus"/>
    <property type="match status" value="1"/>
</dbReference>
<evidence type="ECO:0000313" key="7">
    <source>
        <dbReference type="EMBL" id="CEI69253.1"/>
    </source>
</evidence>
<organism evidence="7 8">
    <name type="scientific">Fusarium venenatum</name>
    <dbReference type="NCBI Taxonomy" id="56646"/>
    <lineage>
        <taxon>Eukaryota</taxon>
        <taxon>Fungi</taxon>
        <taxon>Dikarya</taxon>
        <taxon>Ascomycota</taxon>
        <taxon>Pezizomycotina</taxon>
        <taxon>Sordariomycetes</taxon>
        <taxon>Hypocreomycetidae</taxon>
        <taxon>Hypocreales</taxon>
        <taxon>Nectriaceae</taxon>
        <taxon>Fusarium</taxon>
    </lineage>
</organism>
<feature type="domain" description="Zn(2)-C6 fungal-type" evidence="6">
    <location>
        <begin position="36"/>
        <end position="65"/>
    </location>
</feature>
<feature type="compositionally biased region" description="Polar residues" evidence="5">
    <location>
        <begin position="1"/>
        <end position="22"/>
    </location>
</feature>
<dbReference type="SMART" id="SM00906">
    <property type="entry name" value="Fungal_trans"/>
    <property type="match status" value="1"/>
</dbReference>
<dbReference type="Gene3D" id="4.10.240.10">
    <property type="entry name" value="Zn(2)-C6 fungal-type DNA-binding domain"/>
    <property type="match status" value="1"/>
</dbReference>
<dbReference type="CDD" id="cd12148">
    <property type="entry name" value="fungal_TF_MHR"/>
    <property type="match status" value="1"/>
</dbReference>
<evidence type="ECO:0000259" key="6">
    <source>
        <dbReference type="PROSITE" id="PS50048"/>
    </source>
</evidence>
<keyword evidence="2" id="KW-0805">Transcription regulation</keyword>
<dbReference type="GO" id="GO:0000978">
    <property type="term" value="F:RNA polymerase II cis-regulatory region sequence-specific DNA binding"/>
    <property type="evidence" value="ECO:0007669"/>
    <property type="project" value="TreeGrafter"/>
</dbReference>
<dbReference type="GO" id="GO:0008270">
    <property type="term" value="F:zinc ion binding"/>
    <property type="evidence" value="ECO:0007669"/>
    <property type="project" value="InterPro"/>
</dbReference>
<proteinExistence type="predicted"/>
<dbReference type="PROSITE" id="PS00463">
    <property type="entry name" value="ZN2_CY6_FUNGAL_1"/>
    <property type="match status" value="1"/>
</dbReference>
<evidence type="ECO:0000256" key="3">
    <source>
        <dbReference type="ARBA" id="ARBA00023163"/>
    </source>
</evidence>
<evidence type="ECO:0000313" key="8">
    <source>
        <dbReference type="Proteomes" id="UP000245910"/>
    </source>
</evidence>
<dbReference type="PANTHER" id="PTHR47424:SF12">
    <property type="entry name" value="TRANSCRIPTION FACTOR ASQA"/>
    <property type="match status" value="1"/>
</dbReference>
<dbReference type="EMBL" id="LN649231">
    <property type="protein sequence ID" value="CEI69253.1"/>
    <property type="molecule type" value="Genomic_DNA"/>
</dbReference>
<dbReference type="InterPro" id="IPR051127">
    <property type="entry name" value="Fungal_SecMet_Regulators"/>
</dbReference>
<feature type="region of interest" description="Disordered" evidence="5">
    <location>
        <begin position="146"/>
        <end position="165"/>
    </location>
</feature>
<keyword evidence="3" id="KW-0804">Transcription</keyword>
<accession>A0A2L2TLZ0</accession>
<dbReference type="InterPro" id="IPR001138">
    <property type="entry name" value="Zn2Cys6_DnaBD"/>
</dbReference>
<dbReference type="SUPFAM" id="SSF57701">
    <property type="entry name" value="Zn2/Cys6 DNA-binding domain"/>
    <property type="match status" value="1"/>
</dbReference>
<dbReference type="Pfam" id="PF04082">
    <property type="entry name" value="Fungal_trans"/>
    <property type="match status" value="1"/>
</dbReference>
<dbReference type="Proteomes" id="UP000245910">
    <property type="component" value="Chromosome III"/>
</dbReference>
<dbReference type="SMART" id="SM00066">
    <property type="entry name" value="GAL4"/>
    <property type="match status" value="1"/>
</dbReference>
<dbReference type="InterPro" id="IPR007219">
    <property type="entry name" value="XnlR_reg_dom"/>
</dbReference>
<dbReference type="GO" id="GO:0000435">
    <property type="term" value="P:positive regulation of transcription from RNA polymerase II promoter by galactose"/>
    <property type="evidence" value="ECO:0007669"/>
    <property type="project" value="TreeGrafter"/>
</dbReference>
<evidence type="ECO:0000256" key="1">
    <source>
        <dbReference type="ARBA" id="ARBA00022723"/>
    </source>
</evidence>
<dbReference type="GO" id="GO:0005634">
    <property type="term" value="C:nucleus"/>
    <property type="evidence" value="ECO:0007669"/>
    <property type="project" value="TreeGrafter"/>
</dbReference>
<sequence length="699" mass="78155">MFTTFDISTSSSLSNGKTLSPPTSQPRPKRAQVSRACDWCRLTRVKCDSTRPCRNCKQAKRECVNSGRDDFKSVAAATKEVQRLRTQVQELENKLLSPSISSGRGNTDYRRSKRWKGVRINGVQYGSSSLAYFSHRLSAFIETDLEPKASSKSHPSPPSTPSNCDRLQREQQDALLDLYWQGYHAIYPVLEEAAFRQHYDSLWHGNMRQACPLVDIVIALCIQFGSSYTANDTLVMPDQPGYDFYLQAQRSLNSSLEAPTFISVQCYFLSTIYLLAFKQTNSAYMMMRSAVAAAESLGLQFDYNDDDTRVNTDIPSTSVGPRLWRCLVTLDTQISLDLGHPFAVANIQPQDQAETESDEVAQLAGPNFDFGKSDINWLRFVHERQVLFQIAREINNELEAVVEGTLEEIQQTDFYQHPASRETCAKYLSEQLKRLKAWVEELPESLKTPRVQGVPFSVDRSKLNLSQTDPLWLQRQRLVLELDYHSLAIMLTRTFNSFLPTPALGTFNSDNHCITSVNSGIMMTLMLQQILGGSEILAGFFQVVGWQRTATFALAGFACGYPICPLSPIARKILPRAARVFEIAGSREDAQLADTLKTKCFEIVQVFCTRIGIATPATTPADTDKDVESVDEPMEPSSYQVMGIGEEALVNAGFDNIMDNELWTTDSPGGLLWGDLMKDLDSGLASSLGHFGVRDQDNV</sequence>
<name>A0A2L2TLZ0_9HYPO</name>
<keyword evidence="4" id="KW-0539">Nucleus</keyword>
<reference evidence="8" key="1">
    <citation type="submission" date="2014-10" db="EMBL/GenBank/DDBJ databases">
        <authorList>
            <person name="King R."/>
        </authorList>
    </citation>
    <scope>NUCLEOTIDE SEQUENCE [LARGE SCALE GENOMIC DNA]</scope>
    <source>
        <strain evidence="8">A3/5</strain>
    </source>
</reference>
<evidence type="ECO:0000256" key="5">
    <source>
        <dbReference type="SAM" id="MobiDB-lite"/>
    </source>
</evidence>